<gene>
    <name evidence="1" type="ORF">KZO77_02320</name>
</gene>
<dbReference type="InterPro" id="IPR025335">
    <property type="entry name" value="DUF4241"/>
</dbReference>
<dbReference type="EMBL" id="JAHXCP010000002">
    <property type="protein sequence ID" value="MBW4753876.1"/>
    <property type="molecule type" value="Genomic_DNA"/>
</dbReference>
<name>A0ABS6Y5D1_9BACT</name>
<sequence length="245" mass="27939">MMSETKNMPDTEANSDIEKNSTFLTDTIISPETVKDVFNPSRVNIHSFPHVNFPSGRIAMGDPLFTIPDKRRTSYLKDTIPSGKYTIEIAIAKTKHFGLRIAGMKLRLSNQKAIRYKLVEDYMPYAEEPENNLGGFEVEAGLATFCDANAVSAYEIFSDKWYGNDIEKNIYDEYFSTLFTESYKKYPSLQRKGGDFIRWSVPNSKEEIVMVASGLGNDWYNVFWGYDTLGARCELVTIFISPELF</sequence>
<organism evidence="1 2">
    <name type="scientific">Prevotella melaninogenica</name>
    <dbReference type="NCBI Taxonomy" id="28132"/>
    <lineage>
        <taxon>Bacteria</taxon>
        <taxon>Pseudomonadati</taxon>
        <taxon>Bacteroidota</taxon>
        <taxon>Bacteroidia</taxon>
        <taxon>Bacteroidales</taxon>
        <taxon>Prevotellaceae</taxon>
        <taxon>Prevotella</taxon>
    </lineage>
</organism>
<accession>A0ABS6Y5D1</accession>
<comment type="caution">
    <text evidence="1">The sequence shown here is derived from an EMBL/GenBank/DDBJ whole genome shotgun (WGS) entry which is preliminary data.</text>
</comment>
<keyword evidence="2" id="KW-1185">Reference proteome</keyword>
<protein>
    <submittedName>
        <fullName evidence="1">DUF4241 domain-containing protein</fullName>
    </submittedName>
</protein>
<reference evidence="1 2" key="1">
    <citation type="submission" date="2021-07" db="EMBL/GenBank/DDBJ databases">
        <title>Genomic diversity and antimicrobial resistance of Prevotella spp. isolated from chronic lung disease airways.</title>
        <authorList>
            <person name="Webb K.A."/>
            <person name="Olagoke O.S."/>
            <person name="Baird T."/>
            <person name="Neill J."/>
            <person name="Pham A."/>
            <person name="Wells T.J."/>
            <person name="Ramsay K.A."/>
            <person name="Bell S.C."/>
            <person name="Sarovich D.S."/>
            <person name="Price E.P."/>
        </authorList>
    </citation>
    <scope>NUCLEOTIDE SEQUENCE [LARGE SCALE GENOMIC DNA]</scope>
    <source>
        <strain evidence="1 2">SCHI0027.S.6</strain>
    </source>
</reference>
<proteinExistence type="predicted"/>
<dbReference type="Proteomes" id="UP000812077">
    <property type="component" value="Unassembled WGS sequence"/>
</dbReference>
<evidence type="ECO:0000313" key="2">
    <source>
        <dbReference type="Proteomes" id="UP000812077"/>
    </source>
</evidence>
<dbReference type="Pfam" id="PF14025">
    <property type="entry name" value="DUF4241"/>
    <property type="match status" value="1"/>
</dbReference>
<evidence type="ECO:0000313" key="1">
    <source>
        <dbReference type="EMBL" id="MBW4753876.1"/>
    </source>
</evidence>
<dbReference type="RefSeq" id="WP_211812234.1">
    <property type="nucleotide sequence ID" value="NZ_CP072343.1"/>
</dbReference>